<feature type="compositionally biased region" description="Basic and acidic residues" evidence="1">
    <location>
        <begin position="679"/>
        <end position="736"/>
    </location>
</feature>
<reference evidence="2" key="2">
    <citation type="submission" date="2022-10" db="EMBL/GenBank/DDBJ databases">
        <authorList>
            <consortium name="ENA_rothamsted_submissions"/>
            <consortium name="culmorum"/>
            <person name="King R."/>
        </authorList>
    </citation>
    <scope>NUCLEOTIDE SEQUENCE</scope>
</reference>
<feature type="compositionally biased region" description="Basic and acidic residues" evidence="1">
    <location>
        <begin position="287"/>
        <end position="327"/>
    </location>
</feature>
<name>A0A9N9S077_9DIPT</name>
<dbReference type="PANTHER" id="PTHR12484">
    <property type="entry name" value="B-LYMPHOCYTE ANTIGEN-RELATED"/>
    <property type="match status" value="1"/>
</dbReference>
<dbReference type="EMBL" id="OU895878">
    <property type="protein sequence ID" value="CAG9805798.1"/>
    <property type="molecule type" value="Genomic_DNA"/>
</dbReference>
<accession>A0A9N9S077</accession>
<organism evidence="2 3">
    <name type="scientific">Chironomus riparius</name>
    <dbReference type="NCBI Taxonomy" id="315576"/>
    <lineage>
        <taxon>Eukaryota</taxon>
        <taxon>Metazoa</taxon>
        <taxon>Ecdysozoa</taxon>
        <taxon>Arthropoda</taxon>
        <taxon>Hexapoda</taxon>
        <taxon>Insecta</taxon>
        <taxon>Pterygota</taxon>
        <taxon>Neoptera</taxon>
        <taxon>Endopterygota</taxon>
        <taxon>Diptera</taxon>
        <taxon>Nematocera</taxon>
        <taxon>Chironomoidea</taxon>
        <taxon>Chironomidae</taxon>
        <taxon>Chironominae</taxon>
        <taxon>Chironomus</taxon>
    </lineage>
</organism>
<evidence type="ECO:0008006" key="4">
    <source>
        <dbReference type="Google" id="ProtNLM"/>
    </source>
</evidence>
<feature type="region of interest" description="Disordered" evidence="1">
    <location>
        <begin position="376"/>
        <end position="477"/>
    </location>
</feature>
<feature type="compositionally biased region" description="Low complexity" evidence="1">
    <location>
        <begin position="416"/>
        <end position="425"/>
    </location>
</feature>
<proteinExistence type="predicted"/>
<evidence type="ECO:0000313" key="3">
    <source>
        <dbReference type="Proteomes" id="UP001153620"/>
    </source>
</evidence>
<gene>
    <name evidence="2" type="ORF">CHIRRI_LOCUS8666</name>
</gene>
<keyword evidence="3" id="KW-1185">Reference proteome</keyword>
<dbReference type="Pfam" id="PF25015">
    <property type="entry name" value="RBD_AKAP-17A"/>
    <property type="match status" value="1"/>
</dbReference>
<protein>
    <recommendedName>
        <fullName evidence="4">A-kinase anchor protein 17A</fullName>
    </recommendedName>
</protein>
<reference evidence="2" key="1">
    <citation type="submission" date="2022-01" db="EMBL/GenBank/DDBJ databases">
        <authorList>
            <person name="King R."/>
        </authorList>
    </citation>
    <scope>NUCLEOTIDE SEQUENCE</scope>
</reference>
<dbReference type="AlphaFoldDB" id="A0A9N9S077"/>
<feature type="region of interest" description="Disordered" evidence="1">
    <location>
        <begin position="287"/>
        <end position="341"/>
    </location>
</feature>
<sequence length="760" mass="89431">MNMQTIQNDADLQLLYAPLLLYLKPLANLTISINLPANVTGKTISNFEVMDKLRQMILPDTFSLLKVSKTTLELLRFDAELDDRHKLKHVIARLDGRQIKLTGFTEYVKVRSFESRSPFPTKHDWDSFFRDAKNMDEMHAGERPDTIYISNLPIRWFCPRHHENDDQVKPSEVLFKRIFEKFGEVRIVDIPICDPYRDQMKSGLTGLKNFAFDNETYFEGYVQFAEYSSFVRCMDEFRAMKLVRKDKDKLVAVNIEVNFDKTKHLSDVSIRRRKVIRERFMEKDKQKADEEEKKLRAEQEKRDKEKQKEEVRKQIQAERRKQREERRKQKNIKKITESESSDLTKKIIKEQKKLLKAQRKMESIRLLEALFDRIKSKFPADDVNGPTKGFKGFDLRNKLKKKKSKNKDSKSDDDGSQSASSVSSNESRKKSKKRRDSSSSASSSSSDDESNGHKSRSKSSSLMKPHPNNMYSSGWMPNPDTGEWFPAQYMYTPFFPGMAPMRPYFNPNYRGNYPRRGRGRGRGYYNNETSRYHRRSDDDYYNEHDDRRSYSRSPRRRSYSRSKSRTRTRRRRSYSRSRSSRSSRSRSNHRRSRSHSSRSRSHSKSDRLQRSISKPKLVTTLRDGNTKKTPPTRQNDSRSRSGSGWSSDNDNHKRKKRRTWSREASPSKGGIETNKLMKSARDIQRHVQQKLKEQQEAEERKMKEQEKQLEVEAEEIERRMEKEANGIESPQSDKNDQQSAKTPELYTPPPQETFTPEITA</sequence>
<dbReference type="PANTHER" id="PTHR12484:SF4">
    <property type="entry name" value="A-KINASE ANCHOR PROTEIN 17A"/>
    <property type="match status" value="1"/>
</dbReference>
<dbReference type="InterPro" id="IPR056852">
    <property type="entry name" value="AK17A/B"/>
</dbReference>
<evidence type="ECO:0000256" key="1">
    <source>
        <dbReference type="SAM" id="MobiDB-lite"/>
    </source>
</evidence>
<feature type="region of interest" description="Disordered" evidence="1">
    <location>
        <begin position="511"/>
        <end position="760"/>
    </location>
</feature>
<feature type="compositionally biased region" description="Basic and acidic residues" evidence="1">
    <location>
        <begin position="535"/>
        <end position="549"/>
    </location>
</feature>
<evidence type="ECO:0000313" key="2">
    <source>
        <dbReference type="EMBL" id="CAG9805798.1"/>
    </source>
</evidence>
<dbReference type="OrthoDB" id="1918237at2759"/>
<dbReference type="Proteomes" id="UP001153620">
    <property type="component" value="Chromosome 2"/>
</dbReference>
<feature type="compositionally biased region" description="Basic residues" evidence="1">
    <location>
        <begin position="553"/>
        <end position="602"/>
    </location>
</feature>